<dbReference type="GO" id="GO:0016020">
    <property type="term" value="C:membrane"/>
    <property type="evidence" value="ECO:0007669"/>
    <property type="project" value="UniProtKB-SubCell"/>
</dbReference>
<evidence type="ECO:0000256" key="10">
    <source>
        <dbReference type="SAM" id="Coils"/>
    </source>
</evidence>
<proteinExistence type="inferred from homology"/>
<evidence type="ECO:0000313" key="13">
    <source>
        <dbReference type="Proteomes" id="UP000214365"/>
    </source>
</evidence>
<dbReference type="Pfam" id="PF07798">
    <property type="entry name" value="CCDC90-like"/>
    <property type="match status" value="1"/>
</dbReference>
<dbReference type="EMBL" id="LFMY01000003">
    <property type="protein sequence ID" value="OKL62307.1"/>
    <property type="molecule type" value="Genomic_DNA"/>
</dbReference>
<comment type="caution">
    <text evidence="12">The sequence shown here is derived from an EMBL/GenBank/DDBJ whole genome shotgun (WGS) entry which is preliminary data.</text>
</comment>
<evidence type="ECO:0000256" key="8">
    <source>
        <dbReference type="ARBA" id="ARBA00023128"/>
    </source>
</evidence>
<dbReference type="FunFam" id="1.20.5.340:FF:000018">
    <property type="entry name" value="Mitochondrial protein FMP32"/>
    <property type="match status" value="1"/>
</dbReference>
<evidence type="ECO:0000313" key="12">
    <source>
        <dbReference type="EMBL" id="OKL62307.1"/>
    </source>
</evidence>
<organism evidence="12 13">
    <name type="scientific">Talaromyces atroroseus</name>
    <dbReference type="NCBI Taxonomy" id="1441469"/>
    <lineage>
        <taxon>Eukaryota</taxon>
        <taxon>Fungi</taxon>
        <taxon>Dikarya</taxon>
        <taxon>Ascomycota</taxon>
        <taxon>Pezizomycotina</taxon>
        <taxon>Eurotiomycetes</taxon>
        <taxon>Eurotiomycetidae</taxon>
        <taxon>Eurotiales</taxon>
        <taxon>Trichocomaceae</taxon>
        <taxon>Talaromyces</taxon>
        <taxon>Talaromyces sect. Trachyspermi</taxon>
    </lineage>
</organism>
<dbReference type="RefSeq" id="XP_020122428.1">
    <property type="nucleotide sequence ID" value="XM_020264938.1"/>
</dbReference>
<dbReference type="GO" id="GO:0033617">
    <property type="term" value="P:mitochondrial respiratory chain complex IV assembly"/>
    <property type="evidence" value="ECO:0007669"/>
    <property type="project" value="TreeGrafter"/>
</dbReference>
<dbReference type="STRING" id="1441469.A0A225B8P4"/>
<evidence type="ECO:0000256" key="5">
    <source>
        <dbReference type="ARBA" id="ARBA00022946"/>
    </source>
</evidence>
<feature type="compositionally biased region" description="Low complexity" evidence="11">
    <location>
        <begin position="69"/>
        <end position="100"/>
    </location>
</feature>
<evidence type="ECO:0000256" key="1">
    <source>
        <dbReference type="ARBA" id="ARBA00004167"/>
    </source>
</evidence>
<evidence type="ECO:0000256" key="9">
    <source>
        <dbReference type="ARBA" id="ARBA00023136"/>
    </source>
</evidence>
<keyword evidence="6" id="KW-1133">Transmembrane helix</keyword>
<gene>
    <name evidence="12" type="ORF">UA08_02850</name>
</gene>
<sequence>MAPSKQITVTPRYLLPRLTWNGTPRITITAVQGAPVSTVRPHNQYNRADEYHIGSRKFHVSADIVRNTSSSSSSSSSSSARFSPSPSPSRPSTSPGNSTPIRHNGVYVAAFKPARRAFHASAVMRREHHFDTLKFVQRLKAEGFSEDQAVAMMKVLNDVIQESIQNLTRTMVLKEDTERATYTQKVDFAKLRSELLNSDSTEAQLTRSSHERIAADLAKMNSRLRDEIGRTQASVRLDLNLEKGRIREEANSQEMRIKETETRIEQEVAGLRERVQAVQQSTLQWLVGVCTGTAALIVGAWRLLIIMIYAFKNQQYLICSAAYAHSANNISLLGVLHVRQNQTENLHEYANYTYRLRDEYHKAVYGYLLDNPPKTGIVGIAHSHVLAMSTLWTNMVGNSNSGGIKWLDANLSTLFRLIYHYLYPSSPVNSASNVGQEESTLEFSFRQSNHINKLTSAFEAIKSIAWEKHQINITSANIIAPDFFNDSMRFILSQAAGKADIHVLGTSSPREMIDASLDFLVDNATRDMVQRTDKNVLIIDHEFLYVDIQPAGKMCGPLIPLYNQGAHYITYALMNKTIAEDEDIRQQINQGASEVTLYNAIYEARLLIRDKCNHEDDYCDEWELDLDGWWAGEEKRAVLRREDVQAVDEAEDIDAVVILESHGDARLIKRAVELAIGEHVELVGGGPGNSTLVTEAAARAAFLARERIKDGCLGQRSGHDEL</sequence>
<dbReference type="InterPro" id="IPR024461">
    <property type="entry name" value="CCDC90-like"/>
</dbReference>
<evidence type="ECO:0000256" key="4">
    <source>
        <dbReference type="ARBA" id="ARBA00022692"/>
    </source>
</evidence>
<dbReference type="GO" id="GO:0005739">
    <property type="term" value="C:mitochondrion"/>
    <property type="evidence" value="ECO:0007669"/>
    <property type="project" value="UniProtKB-SubCell"/>
</dbReference>
<protein>
    <recommendedName>
        <fullName evidence="14">DUF1640 domain-containing protein</fullName>
    </recommendedName>
</protein>
<evidence type="ECO:0000256" key="11">
    <source>
        <dbReference type="SAM" id="MobiDB-lite"/>
    </source>
</evidence>
<dbReference type="Proteomes" id="UP000214365">
    <property type="component" value="Unassembled WGS sequence"/>
</dbReference>
<name>A0A225B8P4_TALAT</name>
<evidence type="ECO:0008006" key="14">
    <source>
        <dbReference type="Google" id="ProtNLM"/>
    </source>
</evidence>
<keyword evidence="4" id="KW-0812">Transmembrane</keyword>
<feature type="region of interest" description="Disordered" evidence="11">
    <location>
        <begin position="67"/>
        <end position="102"/>
    </location>
</feature>
<dbReference type="Gene3D" id="1.20.5.340">
    <property type="match status" value="1"/>
</dbReference>
<feature type="coiled-coil region" evidence="10">
    <location>
        <begin position="243"/>
        <end position="281"/>
    </location>
</feature>
<evidence type="ECO:0000256" key="3">
    <source>
        <dbReference type="ARBA" id="ARBA00007224"/>
    </source>
</evidence>
<comment type="similarity">
    <text evidence="3">Belongs to the CCDC90 family.</text>
</comment>
<keyword evidence="8" id="KW-0496">Mitochondrion</keyword>
<keyword evidence="5" id="KW-0809">Transit peptide</keyword>
<dbReference type="AlphaFoldDB" id="A0A225B8P4"/>
<evidence type="ECO:0000256" key="6">
    <source>
        <dbReference type="ARBA" id="ARBA00022989"/>
    </source>
</evidence>
<dbReference type="GeneID" id="31002605"/>
<reference evidence="12 13" key="1">
    <citation type="submission" date="2015-06" db="EMBL/GenBank/DDBJ databases">
        <title>Talaromyces atroroseus IBT 11181 draft genome.</title>
        <authorList>
            <person name="Rasmussen K.B."/>
            <person name="Rasmussen S."/>
            <person name="Petersen B."/>
            <person name="Sicheritz-Ponten T."/>
            <person name="Mortensen U.H."/>
            <person name="Thrane U."/>
        </authorList>
    </citation>
    <scope>NUCLEOTIDE SEQUENCE [LARGE SCALE GENOMIC DNA]</scope>
    <source>
        <strain evidence="12 13">IBT 11181</strain>
    </source>
</reference>
<dbReference type="PANTHER" id="PTHR14360:SF1">
    <property type="entry name" value="PROTEIN FMP32, MITOCHONDRIAL"/>
    <property type="match status" value="1"/>
</dbReference>
<accession>A0A225B8P4</accession>
<keyword evidence="7 10" id="KW-0175">Coiled coil</keyword>
<keyword evidence="13" id="KW-1185">Reference proteome</keyword>
<comment type="subcellular location">
    <subcellularLocation>
        <location evidence="1">Membrane</location>
        <topology evidence="1">Single-pass membrane protein</topology>
    </subcellularLocation>
    <subcellularLocation>
        <location evidence="2">Mitochondrion</location>
    </subcellularLocation>
</comment>
<evidence type="ECO:0000256" key="2">
    <source>
        <dbReference type="ARBA" id="ARBA00004173"/>
    </source>
</evidence>
<evidence type="ECO:0000256" key="7">
    <source>
        <dbReference type="ARBA" id="ARBA00023054"/>
    </source>
</evidence>
<dbReference type="OrthoDB" id="889336at2759"/>
<keyword evidence="9" id="KW-0472">Membrane</keyword>
<dbReference type="PANTHER" id="PTHR14360">
    <property type="entry name" value="PROTEIN FMP32, MITOCHONDRIAL"/>
    <property type="match status" value="1"/>
</dbReference>